<keyword evidence="2" id="KW-0479">Metal-binding</keyword>
<dbReference type="InterPro" id="IPR036390">
    <property type="entry name" value="WH_DNA-bd_sf"/>
</dbReference>
<dbReference type="PANTHER" id="PTHR47636">
    <property type="entry name" value="TRANSCRIPTIONAL REGULATORY PROTEIN RCO1"/>
    <property type="match status" value="1"/>
</dbReference>
<feature type="compositionally biased region" description="Pro residues" evidence="6">
    <location>
        <begin position="813"/>
        <end position="825"/>
    </location>
</feature>
<feature type="domain" description="PHD-type" evidence="7">
    <location>
        <begin position="1066"/>
        <end position="1115"/>
    </location>
</feature>
<comment type="similarity">
    <text evidence="1">Belongs to the peptidase M24 family.</text>
</comment>
<dbReference type="InterPro" id="IPR011011">
    <property type="entry name" value="Znf_FYVE_PHD"/>
</dbReference>
<comment type="caution">
    <text evidence="8">The sequence shown here is derived from an EMBL/GenBank/DDBJ whole genome shotgun (WGS) entry which is preliminary data.</text>
</comment>
<dbReference type="Gene3D" id="3.90.230.10">
    <property type="entry name" value="Creatinase/methionine aminopeptidase superfamily"/>
    <property type="match status" value="1"/>
</dbReference>
<evidence type="ECO:0000256" key="4">
    <source>
        <dbReference type="ARBA" id="ARBA00022833"/>
    </source>
</evidence>
<evidence type="ECO:0000256" key="3">
    <source>
        <dbReference type="ARBA" id="ARBA00022771"/>
    </source>
</evidence>
<feature type="region of interest" description="Disordered" evidence="6">
    <location>
        <begin position="795"/>
        <end position="909"/>
    </location>
</feature>
<reference evidence="8" key="1">
    <citation type="journal article" date="2020" name="Stud. Mycol.">
        <title>101 Dothideomycetes genomes: a test case for predicting lifestyles and emergence of pathogens.</title>
        <authorList>
            <person name="Haridas S."/>
            <person name="Albert R."/>
            <person name="Binder M."/>
            <person name="Bloem J."/>
            <person name="Labutti K."/>
            <person name="Salamov A."/>
            <person name="Andreopoulos B."/>
            <person name="Baker S."/>
            <person name="Barry K."/>
            <person name="Bills G."/>
            <person name="Bluhm B."/>
            <person name="Cannon C."/>
            <person name="Castanera R."/>
            <person name="Culley D."/>
            <person name="Daum C."/>
            <person name="Ezra D."/>
            <person name="Gonzalez J."/>
            <person name="Henrissat B."/>
            <person name="Kuo A."/>
            <person name="Liang C."/>
            <person name="Lipzen A."/>
            <person name="Lutzoni F."/>
            <person name="Magnuson J."/>
            <person name="Mondo S."/>
            <person name="Nolan M."/>
            <person name="Ohm R."/>
            <person name="Pangilinan J."/>
            <person name="Park H.-J."/>
            <person name="Ramirez L."/>
            <person name="Alfaro M."/>
            <person name="Sun H."/>
            <person name="Tritt A."/>
            <person name="Yoshinaga Y."/>
            <person name="Zwiers L.-H."/>
            <person name="Turgeon B."/>
            <person name="Goodwin S."/>
            <person name="Spatafora J."/>
            <person name="Crous P."/>
            <person name="Grigoriev I."/>
        </authorList>
    </citation>
    <scope>NUCLEOTIDE SEQUENCE</scope>
    <source>
        <strain evidence="8">ATCC 74209</strain>
    </source>
</reference>
<evidence type="ECO:0000313" key="8">
    <source>
        <dbReference type="EMBL" id="KAF2203048.1"/>
    </source>
</evidence>
<feature type="compositionally biased region" description="Low complexity" evidence="6">
    <location>
        <begin position="995"/>
        <end position="1008"/>
    </location>
</feature>
<dbReference type="GO" id="GO:0006357">
    <property type="term" value="P:regulation of transcription by RNA polymerase II"/>
    <property type="evidence" value="ECO:0007669"/>
    <property type="project" value="TreeGrafter"/>
</dbReference>
<proteinExistence type="inferred from homology"/>
<dbReference type="CDD" id="cd15535">
    <property type="entry name" value="PHD1_Rco1"/>
    <property type="match status" value="1"/>
</dbReference>
<evidence type="ECO:0000256" key="6">
    <source>
        <dbReference type="SAM" id="MobiDB-lite"/>
    </source>
</evidence>
<dbReference type="PROSITE" id="PS01359">
    <property type="entry name" value="ZF_PHD_1"/>
    <property type="match status" value="1"/>
</dbReference>
<dbReference type="InterPro" id="IPR036388">
    <property type="entry name" value="WH-like_DNA-bd_sf"/>
</dbReference>
<dbReference type="Proteomes" id="UP000799536">
    <property type="component" value="Unassembled WGS sequence"/>
</dbReference>
<evidence type="ECO:0000256" key="1">
    <source>
        <dbReference type="ARBA" id="ARBA00007319"/>
    </source>
</evidence>
<dbReference type="FunFam" id="1.10.10.10:FF:000029">
    <property type="entry name" value="Proliferation-associated 2G4, a"/>
    <property type="match status" value="1"/>
</dbReference>
<dbReference type="GO" id="GO:0032221">
    <property type="term" value="C:Rpd3S complex"/>
    <property type="evidence" value="ECO:0007669"/>
    <property type="project" value="TreeGrafter"/>
</dbReference>
<dbReference type="GO" id="GO:0008270">
    <property type="term" value="F:zinc ion binding"/>
    <property type="evidence" value="ECO:0007669"/>
    <property type="project" value="UniProtKB-KW"/>
</dbReference>
<dbReference type="SUPFAM" id="SSF46785">
    <property type="entry name" value="Winged helix' DNA-binding domain"/>
    <property type="match status" value="1"/>
</dbReference>
<feature type="compositionally biased region" description="Acidic residues" evidence="6">
    <location>
        <begin position="406"/>
        <end position="417"/>
    </location>
</feature>
<dbReference type="SUPFAM" id="SSF55920">
    <property type="entry name" value="Creatinase/aminopeptidase"/>
    <property type="match status" value="1"/>
</dbReference>
<dbReference type="Pfam" id="PF00557">
    <property type="entry name" value="Peptidase_M24"/>
    <property type="match status" value="1"/>
</dbReference>
<dbReference type="FunFam" id="3.90.230.10:FF:000016">
    <property type="entry name" value="Putative curved dna-binding protein"/>
    <property type="match status" value="1"/>
</dbReference>
<feature type="compositionally biased region" description="Basic residues" evidence="6">
    <location>
        <begin position="387"/>
        <end position="400"/>
    </location>
</feature>
<dbReference type="InterPro" id="IPR036005">
    <property type="entry name" value="Creatinase/aminopeptidase-like"/>
</dbReference>
<dbReference type="InterPro" id="IPR019786">
    <property type="entry name" value="Zinc_finger_PHD-type_CS"/>
</dbReference>
<name>A0A9P4MXC2_9PLEO</name>
<feature type="compositionally biased region" description="Polar residues" evidence="6">
    <location>
        <begin position="715"/>
        <end position="741"/>
    </location>
</feature>
<feature type="region of interest" description="Disordered" evidence="6">
    <location>
        <begin position="495"/>
        <end position="595"/>
    </location>
</feature>
<evidence type="ECO:0000313" key="9">
    <source>
        <dbReference type="Proteomes" id="UP000799536"/>
    </source>
</evidence>
<feature type="compositionally biased region" description="Acidic residues" evidence="6">
    <location>
        <begin position="835"/>
        <end position="846"/>
    </location>
</feature>
<dbReference type="SUPFAM" id="SSF57903">
    <property type="entry name" value="FYVE/PHD zinc finger"/>
    <property type="match status" value="2"/>
</dbReference>
<feature type="compositionally biased region" description="Basic residues" evidence="6">
    <location>
        <begin position="871"/>
        <end position="892"/>
    </location>
</feature>
<feature type="compositionally biased region" description="Polar residues" evidence="6">
    <location>
        <begin position="514"/>
        <end position="526"/>
    </location>
</feature>
<dbReference type="PROSITE" id="PS50016">
    <property type="entry name" value="ZF_PHD_2"/>
    <property type="match status" value="1"/>
</dbReference>
<dbReference type="InterPro" id="IPR001965">
    <property type="entry name" value="Znf_PHD"/>
</dbReference>
<feature type="region of interest" description="Disordered" evidence="6">
    <location>
        <begin position="702"/>
        <end position="775"/>
    </location>
</feature>
<dbReference type="InterPro" id="IPR000994">
    <property type="entry name" value="Pept_M24"/>
</dbReference>
<dbReference type="CDD" id="cd01089">
    <property type="entry name" value="PA2G4-like"/>
    <property type="match status" value="1"/>
</dbReference>
<sequence length="1481" mass="162595">MATEVVNSLGPLDYTLNNPDTLTKYKTAGQISQKVLEEVKGWCTEGANIVELCERGDKLLADEITKVYKGKKITKGIGHPVTISPSSYVTPYTPLKSEVEEAATTLKANECIKIQLGAQIDGFCTIVCDSIIVGAKDGEVSGREADLMLANYYANELLLRLMLPPGLVASGTEEEQKKAAAQKQYSQSKITQMLEKVVKSFNCNLVESTTIWMFERNEIEAKKKIILAPGDGVKGEGLPEVGEVWGVEMGVSLGSGKIKTLPNRATLHRRTAIKSSMRRDSSRKFLTEAVNKFGTFPFSLRQFEDEKMAKVGVHECVSGGVVRQYEVVGDKSGEPVARLFTTVAITKNGITRLAAPPTPDLSKFKTENKITDEEILKILEQPIGKTSVKKQNKKKKKKPAKKAEAEGEEEESDDEEGVVTALAMPNLRPKRNSKSRTSTPLPFTANDSPASASPSDPRKEKSQSFLDGWVEPPVKKPTPSFEDYGFARHGVVEGMQPLGLPPPPKLKIKMRVSGGTSTPQSHSGHTGNLLAGDGAVSTPEMTPARDLEREPSEEHEEEDLMPIPAARDGDDEDDEYVPVPRKSSIRSNKTPMKNGVAKVTTPKVTTANVITPVQPIVQSAPVMQDFTERATRQRLHIVVNESIQRANVSGRPNVGLAIRAMHEDSKTNPYVAAILHNIIHQKATPEQLHEFAMFQKRVRKDIRKKQKRAMRRESASQAHETPAKTPSSFTPARTNSSTEVITETTPTASTATQQTSTRAAAAENNNRLPYPLGPLGSPTVYNKIILDSIGSPELLKMRSPRKRKAPDEAPVTRSPPKPVSVPPPQHVQAPSPLDDGSDSDLSDVNEEIVQNGPPEALPATSDVSTSEAGKKKSVKSAKKKKVHNGKKSRHSTKPTGQLKEMKDLNGWRDSEDDAAYQAKKQAMRRTFEDIDVPVSSVRFDNDTDSDWDLNQRVGPLHNLDAIKIPYDQTFPRRNGHPSQNGASSSNFASPQVDSAATTRPSTPAALPPHAKRLKLVHGQSQTARTKKSPVKSRTQGPVAGIPRTGGGMRTLGPDDNDPASPPTDNDDFCSACNGPGVFLCCDGCPRAFHFLCCDPPLHEDQVPAEAYYCHSCRTKLKRSEEESASTSYLVLGPLFKNLESSNVRAFEPPKDIQTYFEGVETKKDGSYGDVTKKFPLSKSSGYGAQRPDYLKLLDNQQKPVLCVQCGEGSRGKRPMLQCDYCHTNWHTDCCDPPLAGPPYIGPESTHREAWRCPRHIEHDFRSGTLVQHDLNPHPDDSDVEEVPAIPRKVRKPKNPTVYEPVFTRGQRNNGLIEVINDPGYDTDGQGNYLTSFLARESLDENTDQNGKVFRIPEKGIILDFVDKVKSSRIQKEKSRKIDERAARKVQEARKASIAAWQQSRPQDRQTALFLTQLAHKEGEVGMHENTIEGLVLGLTAEAPKGVIDSMSAAAPAPLTEERKAELMKIRVLIDQALGEGGQIVE</sequence>
<dbReference type="CDD" id="cd15534">
    <property type="entry name" value="PHD2_PHF12_Rco1"/>
    <property type="match status" value="1"/>
</dbReference>
<feature type="compositionally biased region" description="Basic and acidic residues" evidence="6">
    <location>
        <begin position="899"/>
        <end position="909"/>
    </location>
</feature>
<dbReference type="InterPro" id="IPR052819">
    <property type="entry name" value="Chromatin_regulatory_protein"/>
</dbReference>
<dbReference type="Pfam" id="PF00628">
    <property type="entry name" value="PHD"/>
    <property type="match status" value="1"/>
</dbReference>
<gene>
    <name evidence="8" type="ORF">GQ43DRAFT_447690</name>
</gene>
<feature type="region of interest" description="Disordered" evidence="6">
    <location>
        <begin position="968"/>
        <end position="1062"/>
    </location>
</feature>
<feature type="region of interest" description="Disordered" evidence="6">
    <location>
        <begin position="386"/>
        <end position="481"/>
    </location>
</feature>
<feature type="compositionally biased region" description="Basic and acidic residues" evidence="6">
    <location>
        <begin position="543"/>
        <end position="552"/>
    </location>
</feature>
<dbReference type="InterPro" id="IPR013083">
    <property type="entry name" value="Znf_RING/FYVE/PHD"/>
</dbReference>
<keyword evidence="4" id="KW-0862">Zinc</keyword>
<evidence type="ECO:0000259" key="7">
    <source>
        <dbReference type="PROSITE" id="PS50016"/>
    </source>
</evidence>
<feature type="compositionally biased region" description="Polar residues" evidence="6">
    <location>
        <begin position="976"/>
        <end position="994"/>
    </location>
</feature>
<evidence type="ECO:0000256" key="2">
    <source>
        <dbReference type="ARBA" id="ARBA00022723"/>
    </source>
</evidence>
<feature type="compositionally biased region" description="Low complexity" evidence="6">
    <location>
        <begin position="742"/>
        <end position="763"/>
    </location>
</feature>
<accession>A0A9P4MXC2</accession>
<dbReference type="OrthoDB" id="5876363at2759"/>
<dbReference type="PANTHER" id="PTHR47636:SF1">
    <property type="entry name" value="TRANSCRIPTIONAL REGULATORY PROTEIN RCO1"/>
    <property type="match status" value="1"/>
</dbReference>
<organism evidence="8 9">
    <name type="scientific">Delitschia confertaspora ATCC 74209</name>
    <dbReference type="NCBI Taxonomy" id="1513339"/>
    <lineage>
        <taxon>Eukaryota</taxon>
        <taxon>Fungi</taxon>
        <taxon>Dikarya</taxon>
        <taxon>Ascomycota</taxon>
        <taxon>Pezizomycotina</taxon>
        <taxon>Dothideomycetes</taxon>
        <taxon>Pleosporomycetidae</taxon>
        <taxon>Pleosporales</taxon>
        <taxon>Delitschiaceae</taxon>
        <taxon>Delitschia</taxon>
    </lineage>
</organism>
<dbReference type="InterPro" id="IPR019787">
    <property type="entry name" value="Znf_PHD-finger"/>
</dbReference>
<protein>
    <recommendedName>
        <fullName evidence="7">PHD-type domain-containing protein</fullName>
    </recommendedName>
</protein>
<keyword evidence="9" id="KW-1185">Reference proteome</keyword>
<dbReference type="SMART" id="SM00249">
    <property type="entry name" value="PHD"/>
    <property type="match status" value="2"/>
</dbReference>
<dbReference type="Gene3D" id="3.30.40.10">
    <property type="entry name" value="Zinc/RING finger domain, C3HC4 (zinc finger)"/>
    <property type="match status" value="2"/>
</dbReference>
<keyword evidence="3 5" id="KW-0863">Zinc-finger</keyword>
<evidence type="ECO:0000256" key="5">
    <source>
        <dbReference type="PROSITE-ProRule" id="PRU00146"/>
    </source>
</evidence>
<dbReference type="EMBL" id="ML993915">
    <property type="protein sequence ID" value="KAF2203048.1"/>
    <property type="molecule type" value="Genomic_DNA"/>
</dbReference>
<dbReference type="Gene3D" id="1.10.10.10">
    <property type="entry name" value="Winged helix-like DNA-binding domain superfamily/Winged helix DNA-binding domain"/>
    <property type="match status" value="1"/>
</dbReference>